<sequence>MLRSPNNTNKKKLRALQILESRSSTVVAVAGAVGVDRSTLYRWKKDASRIAASRPNRCFVGPSTRAHVYVQKPGLEQKYELLTTFDILSFSDRCFCKLLGWIIPLRIYQLSTANALNVFSSTLCFAFTGTQSLTRRFLKRNRLTFANYLTTPVRLQDVANVFSHSILRTVEEDGILSYLDGPAKYASVYNMDQTA</sequence>
<name>A0A225UAX0_9STRA</name>
<evidence type="ECO:0000313" key="1">
    <source>
        <dbReference type="EMBL" id="OWY90195.1"/>
    </source>
</evidence>
<dbReference type="OrthoDB" id="124602at2759"/>
<feature type="non-terminal residue" evidence="1">
    <location>
        <position position="195"/>
    </location>
</feature>
<proteinExistence type="predicted"/>
<comment type="caution">
    <text evidence="1">The sequence shown here is derived from an EMBL/GenBank/DDBJ whole genome shotgun (WGS) entry which is preliminary data.</text>
</comment>
<keyword evidence="2" id="KW-1185">Reference proteome</keyword>
<protein>
    <submittedName>
        <fullName evidence="1">Uncharacterized protein</fullName>
    </submittedName>
</protein>
<evidence type="ECO:0000313" key="2">
    <source>
        <dbReference type="Proteomes" id="UP000198211"/>
    </source>
</evidence>
<gene>
    <name evidence="1" type="ORF">PHMEG_00041790</name>
</gene>
<dbReference type="AlphaFoldDB" id="A0A225UAX0"/>
<dbReference type="STRING" id="4795.A0A225UAX0"/>
<reference evidence="2" key="1">
    <citation type="submission" date="2017-03" db="EMBL/GenBank/DDBJ databases">
        <title>Phytopthora megakarya and P. palmivora, two closely related causual agents of cacao black pod achieved similar genome size and gene model numbers by different mechanisms.</title>
        <authorList>
            <person name="Ali S."/>
            <person name="Shao J."/>
            <person name="Larry D.J."/>
            <person name="Kronmiller B."/>
            <person name="Shen D."/>
            <person name="Strem M.D."/>
            <person name="Melnick R.L."/>
            <person name="Guiltinan M.J."/>
            <person name="Tyler B.M."/>
            <person name="Meinhardt L.W."/>
            <person name="Bailey B.A."/>
        </authorList>
    </citation>
    <scope>NUCLEOTIDE SEQUENCE [LARGE SCALE GENOMIC DNA]</scope>
    <source>
        <strain evidence="2">zdho120</strain>
    </source>
</reference>
<organism evidence="1 2">
    <name type="scientific">Phytophthora megakarya</name>
    <dbReference type="NCBI Taxonomy" id="4795"/>
    <lineage>
        <taxon>Eukaryota</taxon>
        <taxon>Sar</taxon>
        <taxon>Stramenopiles</taxon>
        <taxon>Oomycota</taxon>
        <taxon>Peronosporomycetes</taxon>
        <taxon>Peronosporales</taxon>
        <taxon>Peronosporaceae</taxon>
        <taxon>Phytophthora</taxon>
    </lineage>
</organism>
<dbReference type="EMBL" id="NBNE01023636">
    <property type="protein sequence ID" value="OWY90195.1"/>
    <property type="molecule type" value="Genomic_DNA"/>
</dbReference>
<accession>A0A225UAX0</accession>
<dbReference type="Proteomes" id="UP000198211">
    <property type="component" value="Unassembled WGS sequence"/>
</dbReference>